<dbReference type="SUPFAM" id="SSF48452">
    <property type="entry name" value="TPR-like"/>
    <property type="match status" value="1"/>
</dbReference>
<keyword evidence="6" id="KW-1185">Reference proteome</keyword>
<gene>
    <name evidence="5" type="ORF">M2319_000112</name>
</gene>
<dbReference type="SMART" id="SM00028">
    <property type="entry name" value="TPR"/>
    <property type="match status" value="1"/>
</dbReference>
<dbReference type="Pfam" id="PF07719">
    <property type="entry name" value="TPR_2"/>
    <property type="match status" value="1"/>
</dbReference>
<dbReference type="RefSeq" id="WP_264599480.1">
    <property type="nucleotide sequence ID" value="NZ_JAOQNS010000001.1"/>
</dbReference>
<dbReference type="PROSITE" id="PS50005">
    <property type="entry name" value="TPR"/>
    <property type="match status" value="1"/>
</dbReference>
<keyword evidence="2 3" id="KW-0802">TPR repeat</keyword>
<evidence type="ECO:0000256" key="2">
    <source>
        <dbReference type="ARBA" id="ARBA00022803"/>
    </source>
</evidence>
<dbReference type="Proteomes" id="UP001209755">
    <property type="component" value="Unassembled WGS sequence"/>
</dbReference>
<comment type="caution">
    <text evidence="5">The sequence shown here is derived from an EMBL/GenBank/DDBJ whole genome shotgun (WGS) entry which is preliminary data.</text>
</comment>
<evidence type="ECO:0000256" key="4">
    <source>
        <dbReference type="SAM" id="SignalP"/>
    </source>
</evidence>
<feature type="chain" id="PRO_5047097535" evidence="4">
    <location>
        <begin position="29"/>
        <end position="201"/>
    </location>
</feature>
<feature type="repeat" description="TPR" evidence="3">
    <location>
        <begin position="115"/>
        <end position="148"/>
    </location>
</feature>
<proteinExistence type="predicted"/>
<organism evidence="5 6">
    <name type="scientific">Rhodobium gokarnense</name>
    <dbReference type="NCBI Taxonomy" id="364296"/>
    <lineage>
        <taxon>Bacteria</taxon>
        <taxon>Pseudomonadati</taxon>
        <taxon>Pseudomonadota</taxon>
        <taxon>Alphaproteobacteria</taxon>
        <taxon>Hyphomicrobiales</taxon>
        <taxon>Rhodobiaceae</taxon>
        <taxon>Rhodobium</taxon>
    </lineage>
</organism>
<feature type="signal peptide" evidence="4">
    <location>
        <begin position="1"/>
        <end position="28"/>
    </location>
</feature>
<name>A0ABT3H5X4_9HYPH</name>
<dbReference type="InterPro" id="IPR019734">
    <property type="entry name" value="TPR_rpt"/>
</dbReference>
<keyword evidence="1" id="KW-0677">Repeat</keyword>
<dbReference type="Gene3D" id="1.25.40.10">
    <property type="entry name" value="Tetratricopeptide repeat domain"/>
    <property type="match status" value="1"/>
</dbReference>
<evidence type="ECO:0000313" key="5">
    <source>
        <dbReference type="EMBL" id="MCW2305796.1"/>
    </source>
</evidence>
<dbReference type="EMBL" id="JAOQNS010000001">
    <property type="protein sequence ID" value="MCW2305796.1"/>
    <property type="molecule type" value="Genomic_DNA"/>
</dbReference>
<evidence type="ECO:0000313" key="6">
    <source>
        <dbReference type="Proteomes" id="UP001209755"/>
    </source>
</evidence>
<dbReference type="InterPro" id="IPR013105">
    <property type="entry name" value="TPR_2"/>
</dbReference>
<protein>
    <submittedName>
        <fullName evidence="5">Tetratricopeptide (TPR) repeat protein</fullName>
    </submittedName>
</protein>
<sequence length="201" mass="21432">MTARFGLVAAAALAAGLAMMVLGAPARAADGGGPAGPSSCGPGMAWDPVSRVCIKAKGACKRGTVRDRKTGKCIEVKAFNGDSETRYQVARFFAYDGRYEDAIALLDPIAYERDPRVLNMLGYSNRKLGHFDTGLAYYRRALAIDPSFDLAREYLGEGYVAIGRVDLAREQLGHIARSCGTGCEEYRALDTVIKGALAAKG</sequence>
<reference evidence="6" key="1">
    <citation type="submission" date="2023-07" db="EMBL/GenBank/DDBJ databases">
        <title>Genome sequencing of Purple Non-Sulfur Bacteria from various extreme environments.</title>
        <authorList>
            <person name="Mayer M."/>
        </authorList>
    </citation>
    <scope>NUCLEOTIDE SEQUENCE [LARGE SCALE GENOMIC DNA]</scope>
    <source>
        <strain evidence="6">DSM 17935</strain>
    </source>
</reference>
<accession>A0ABT3H5X4</accession>
<evidence type="ECO:0000256" key="3">
    <source>
        <dbReference type="PROSITE-ProRule" id="PRU00339"/>
    </source>
</evidence>
<dbReference type="InterPro" id="IPR011990">
    <property type="entry name" value="TPR-like_helical_dom_sf"/>
</dbReference>
<evidence type="ECO:0000256" key="1">
    <source>
        <dbReference type="ARBA" id="ARBA00022737"/>
    </source>
</evidence>
<keyword evidence="4" id="KW-0732">Signal</keyword>